<evidence type="ECO:0000313" key="2">
    <source>
        <dbReference type="WBParaSite" id="ES5_v2.g13218.t1"/>
    </source>
</evidence>
<dbReference type="WBParaSite" id="ES5_v2.g13218.t1">
    <property type="protein sequence ID" value="ES5_v2.g13218.t1"/>
    <property type="gene ID" value="ES5_v2.g13218"/>
</dbReference>
<organism evidence="1 2">
    <name type="scientific">Panagrolaimus sp. ES5</name>
    <dbReference type="NCBI Taxonomy" id="591445"/>
    <lineage>
        <taxon>Eukaryota</taxon>
        <taxon>Metazoa</taxon>
        <taxon>Ecdysozoa</taxon>
        <taxon>Nematoda</taxon>
        <taxon>Chromadorea</taxon>
        <taxon>Rhabditida</taxon>
        <taxon>Tylenchina</taxon>
        <taxon>Panagrolaimomorpha</taxon>
        <taxon>Panagrolaimoidea</taxon>
        <taxon>Panagrolaimidae</taxon>
        <taxon>Panagrolaimus</taxon>
    </lineage>
</organism>
<accession>A0AC34F7R1</accession>
<proteinExistence type="predicted"/>
<reference evidence="2" key="1">
    <citation type="submission" date="2022-11" db="UniProtKB">
        <authorList>
            <consortium name="WormBaseParasite"/>
        </authorList>
    </citation>
    <scope>IDENTIFICATION</scope>
</reference>
<protein>
    <submittedName>
        <fullName evidence="2">Uncharacterized protein</fullName>
    </submittedName>
</protein>
<name>A0AC34F7R1_9BILA</name>
<sequence length="310" mass="36042">MDSSADLQTATTSSSNGKDKADDSKKVVSPKKIYFTGPYRRQEWSLPDSIMYYMAMNPKSAEIYRKLVKSCKYFYIKNPIVVVESLIYAKEKWQISYGKETVDMSNVTPKLWITNDLNVSHYASVNPNLVSPIIQNIYKCDARLVFLRDQVISFDDFCFLASNIEEFYSYNFIVKDENGSSLAFEKLFQILSKVQRVNFDSGTSVSNITSKSVEELLKIPHFSTLKYLNLNNIPEAFDLDAFYIFMKKNKLASFVLSFDDSISEAYKNRLEEIIDEMLSTKNHDYNPCFISFSEMIYQKYHELRRICLEF</sequence>
<dbReference type="Proteomes" id="UP000887579">
    <property type="component" value="Unplaced"/>
</dbReference>
<evidence type="ECO:0000313" key="1">
    <source>
        <dbReference type="Proteomes" id="UP000887579"/>
    </source>
</evidence>